<organism evidence="2 3">
    <name type="scientific">Prevotella aurantiaca</name>
    <dbReference type="NCBI Taxonomy" id="596085"/>
    <lineage>
        <taxon>Bacteria</taxon>
        <taxon>Pseudomonadati</taxon>
        <taxon>Bacteroidota</taxon>
        <taxon>Bacteroidia</taxon>
        <taxon>Bacteroidales</taxon>
        <taxon>Prevotellaceae</taxon>
        <taxon>Prevotella</taxon>
    </lineage>
</organism>
<evidence type="ECO:0000313" key="2">
    <source>
        <dbReference type="EMBL" id="MBF1384176.1"/>
    </source>
</evidence>
<evidence type="ECO:0000313" key="3">
    <source>
        <dbReference type="Proteomes" id="UP000771736"/>
    </source>
</evidence>
<feature type="transmembrane region" description="Helical" evidence="1">
    <location>
        <begin position="114"/>
        <end position="132"/>
    </location>
</feature>
<feature type="transmembrane region" description="Helical" evidence="1">
    <location>
        <begin position="86"/>
        <end position="108"/>
    </location>
</feature>
<keyword evidence="1" id="KW-1133">Transmembrane helix</keyword>
<sequence>MIQRKQTIFLLISFIVLIICLCLPIGILEPSGMAAPSKMTNLWIIDANGAKDFKVWPLFAILLVTLPLHLFIIFDYKNRKRQIRFCSVTIFLILAWHFAILVISKFMLGDLGFHIEYASFLPIGSLILLIFARKSIQADEALVRAADRIR</sequence>
<keyword evidence="1" id="KW-0812">Transmembrane</keyword>
<dbReference type="InterPro" id="IPR025635">
    <property type="entry name" value="DUF4293"/>
</dbReference>
<keyword evidence="1" id="KW-0472">Membrane</keyword>
<comment type="caution">
    <text evidence="2">The sequence shown here is derived from an EMBL/GenBank/DDBJ whole genome shotgun (WGS) entry which is preliminary data.</text>
</comment>
<protein>
    <submittedName>
        <fullName evidence="2">DUF4293 domain-containing protein</fullName>
    </submittedName>
</protein>
<dbReference type="RefSeq" id="WP_273159230.1">
    <property type="nucleotide sequence ID" value="NZ_JABZSI010000016.1"/>
</dbReference>
<gene>
    <name evidence="2" type="ORF">HXN26_04880</name>
</gene>
<dbReference type="EMBL" id="JABZSJ010000019">
    <property type="protein sequence ID" value="MBF1384176.1"/>
    <property type="molecule type" value="Genomic_DNA"/>
</dbReference>
<proteinExistence type="predicted"/>
<reference evidence="2" key="1">
    <citation type="submission" date="2020-04" db="EMBL/GenBank/DDBJ databases">
        <title>Deep metagenomics examines the oral microbiome during advanced dental caries in children, revealing novel taxa and co-occurrences with host molecules.</title>
        <authorList>
            <person name="Baker J.L."/>
            <person name="Morton J.T."/>
            <person name="Dinis M."/>
            <person name="Alvarez R."/>
            <person name="Tran N.C."/>
            <person name="Knight R."/>
            <person name="Edlund A."/>
        </authorList>
    </citation>
    <scope>NUCLEOTIDE SEQUENCE</scope>
    <source>
        <strain evidence="2">JCVI_44_bin.5</strain>
    </source>
</reference>
<dbReference type="Proteomes" id="UP000771736">
    <property type="component" value="Unassembled WGS sequence"/>
</dbReference>
<dbReference type="AlphaFoldDB" id="A0A930MZ83"/>
<evidence type="ECO:0000256" key="1">
    <source>
        <dbReference type="SAM" id="Phobius"/>
    </source>
</evidence>
<feature type="transmembrane region" description="Helical" evidence="1">
    <location>
        <begin position="7"/>
        <end position="28"/>
    </location>
</feature>
<dbReference type="Pfam" id="PF14126">
    <property type="entry name" value="DUF4293"/>
    <property type="match status" value="1"/>
</dbReference>
<accession>A0A930MZ83</accession>
<name>A0A930MZ83_9BACT</name>
<feature type="transmembrane region" description="Helical" evidence="1">
    <location>
        <begin position="55"/>
        <end position="74"/>
    </location>
</feature>